<comment type="caution">
    <text evidence="10">The sequence shown here is derived from an EMBL/GenBank/DDBJ whole genome shotgun (WGS) entry which is preliminary data.</text>
</comment>
<dbReference type="AlphaFoldDB" id="A0A4R6XLB6"/>
<dbReference type="Proteomes" id="UP000295724">
    <property type="component" value="Unassembled WGS sequence"/>
</dbReference>
<evidence type="ECO:0000256" key="1">
    <source>
        <dbReference type="ARBA" id="ARBA00001974"/>
    </source>
</evidence>
<dbReference type="InterPro" id="IPR051205">
    <property type="entry name" value="UbiH/COQ6_monooxygenase"/>
</dbReference>
<dbReference type="Pfam" id="PF01494">
    <property type="entry name" value="FAD_binding_3"/>
    <property type="match status" value="1"/>
</dbReference>
<dbReference type="GO" id="GO:0004497">
    <property type="term" value="F:monooxygenase activity"/>
    <property type="evidence" value="ECO:0007669"/>
    <property type="project" value="UniProtKB-KW"/>
</dbReference>
<evidence type="ECO:0000256" key="4">
    <source>
        <dbReference type="ARBA" id="ARBA00022630"/>
    </source>
</evidence>
<evidence type="ECO:0000256" key="2">
    <source>
        <dbReference type="ARBA" id="ARBA00004749"/>
    </source>
</evidence>
<dbReference type="GO" id="GO:0110142">
    <property type="term" value="C:ubiquinone biosynthesis complex"/>
    <property type="evidence" value="ECO:0007669"/>
    <property type="project" value="UniProtKB-ARBA"/>
</dbReference>
<dbReference type="RefSeq" id="WP_099019978.1">
    <property type="nucleotide sequence ID" value="NZ_NIHB01000005.1"/>
</dbReference>
<evidence type="ECO:0000256" key="6">
    <source>
        <dbReference type="ARBA" id="ARBA00023002"/>
    </source>
</evidence>
<comment type="similarity">
    <text evidence="3">Belongs to the UbiH/COQ6 family.</text>
</comment>
<dbReference type="PANTHER" id="PTHR43876:SF25">
    <property type="entry name" value="MONOOXYGENASE NMA2164"/>
    <property type="match status" value="1"/>
</dbReference>
<dbReference type="NCBIfam" id="TIGR01988">
    <property type="entry name" value="Ubi-OHases"/>
    <property type="match status" value="1"/>
</dbReference>
<comment type="subunit">
    <text evidence="8">Component of the Ubi complex metabolon, which regroups five ubiquinone biosynthesis proteins (UbiE, UbiF, UbiG, UbiH and UbiI) and two accessory factors (UbiK and the lipid-binding protein UbiJ).</text>
</comment>
<evidence type="ECO:0000259" key="9">
    <source>
        <dbReference type="Pfam" id="PF01494"/>
    </source>
</evidence>
<dbReference type="InterPro" id="IPR010971">
    <property type="entry name" value="UbiH/COQ6"/>
</dbReference>
<dbReference type="PANTHER" id="PTHR43876">
    <property type="entry name" value="UBIQUINONE BIOSYNTHESIS MONOOXYGENASE COQ6, MITOCHONDRIAL"/>
    <property type="match status" value="1"/>
</dbReference>
<organism evidence="10 11">
    <name type="scientific">Marinicella litoralis</name>
    <dbReference type="NCBI Taxonomy" id="644220"/>
    <lineage>
        <taxon>Bacteria</taxon>
        <taxon>Pseudomonadati</taxon>
        <taxon>Pseudomonadota</taxon>
        <taxon>Gammaproteobacteria</taxon>
        <taxon>Lysobacterales</taxon>
        <taxon>Marinicellaceae</taxon>
        <taxon>Marinicella</taxon>
    </lineage>
</organism>
<dbReference type="GO" id="GO:0006744">
    <property type="term" value="P:ubiquinone biosynthetic process"/>
    <property type="evidence" value="ECO:0007669"/>
    <property type="project" value="UniProtKB-UniPathway"/>
</dbReference>
<accession>A0A4R6XLB6</accession>
<dbReference type="PROSITE" id="PS01304">
    <property type="entry name" value="UBIH"/>
    <property type="match status" value="1"/>
</dbReference>
<dbReference type="SUPFAM" id="SSF51905">
    <property type="entry name" value="FAD/NAD(P)-binding domain"/>
    <property type="match status" value="1"/>
</dbReference>
<evidence type="ECO:0000313" key="10">
    <source>
        <dbReference type="EMBL" id="TDR16838.1"/>
    </source>
</evidence>
<dbReference type="GO" id="GO:0016705">
    <property type="term" value="F:oxidoreductase activity, acting on paired donors, with incorporation or reduction of molecular oxygen"/>
    <property type="evidence" value="ECO:0007669"/>
    <property type="project" value="InterPro"/>
</dbReference>
<dbReference type="Gene3D" id="3.50.50.60">
    <property type="entry name" value="FAD/NAD(P)-binding domain"/>
    <property type="match status" value="2"/>
</dbReference>
<proteinExistence type="inferred from homology"/>
<comment type="cofactor">
    <cofactor evidence="1">
        <name>FAD</name>
        <dbReference type="ChEBI" id="CHEBI:57692"/>
    </cofactor>
</comment>
<evidence type="ECO:0000313" key="11">
    <source>
        <dbReference type="Proteomes" id="UP000295724"/>
    </source>
</evidence>
<evidence type="ECO:0000256" key="8">
    <source>
        <dbReference type="ARBA" id="ARBA00065734"/>
    </source>
</evidence>
<protein>
    <submittedName>
        <fullName evidence="10">2-octaprenyl-6-methoxyphenol hydroxylase /2-octaprenyl-3-methyl-6-methoxy-1,4-benzoquinol hydroxylase</fullName>
    </submittedName>
</protein>
<dbReference type="EMBL" id="SNZB01000007">
    <property type="protein sequence ID" value="TDR16838.1"/>
    <property type="molecule type" value="Genomic_DNA"/>
</dbReference>
<keyword evidence="7" id="KW-0503">Monooxygenase</keyword>
<dbReference type="UniPathway" id="UPA00232"/>
<keyword evidence="6" id="KW-0560">Oxidoreductase</keyword>
<dbReference type="InterPro" id="IPR002938">
    <property type="entry name" value="FAD-bd"/>
</dbReference>
<dbReference type="FunFam" id="3.50.50.60:FF:000021">
    <property type="entry name" value="Ubiquinone biosynthesis monooxygenase COQ6"/>
    <property type="match status" value="1"/>
</dbReference>
<name>A0A4R6XLB6_9GAMM</name>
<dbReference type="InterPro" id="IPR018168">
    <property type="entry name" value="Ubi_Hdrlase_CS"/>
</dbReference>
<gene>
    <name evidence="10" type="ORF">C8D91_2745</name>
</gene>
<comment type="pathway">
    <text evidence="2">Cofactor biosynthesis; ubiquinone biosynthesis.</text>
</comment>
<dbReference type="PRINTS" id="PR00420">
    <property type="entry name" value="RNGMNOXGNASE"/>
</dbReference>
<feature type="domain" description="FAD-binding" evidence="9">
    <location>
        <begin position="3"/>
        <end position="337"/>
    </location>
</feature>
<evidence type="ECO:0000256" key="7">
    <source>
        <dbReference type="ARBA" id="ARBA00023033"/>
    </source>
</evidence>
<sequence>MNKTDVIVSGAGMVGAITALTLAKSGRSVSLIDQAEASQFNATTPLQLRVSAVSQRNLALLSELGVIDHMQQQRLGHYQHMSVWDNRSTGALDFNHSTELSLGAIIENQHITAATQSALRESPLVQTYFGSQIKQWESTPRKVKVELTDGSAMEAGLLLVAEGANSFIRTKAGIPTHLKDYKQKGLVCHIRMNDAPESTALQAFNATGPVGLLPLNEGLFSVVWTLPNDQVDYWLKVDEEKFINGLQAHINRSFGQIDLISKRAAFPLQQMNAKQYYQERLVLLGDAAHTVHPLAGQGVNLGIADGQCLAGLMSEVNLRSEDEVLQALKKYQRQRKAEVFKTSEMMNVIHHLFISESAPIKMLRAFGMNRLNQINPIKQWLMSQAGS</sequence>
<keyword evidence="5" id="KW-0274">FAD</keyword>
<evidence type="ECO:0000256" key="3">
    <source>
        <dbReference type="ARBA" id="ARBA00005349"/>
    </source>
</evidence>
<keyword evidence="4" id="KW-0285">Flavoprotein</keyword>
<dbReference type="InterPro" id="IPR036188">
    <property type="entry name" value="FAD/NAD-bd_sf"/>
</dbReference>
<keyword evidence="11" id="KW-1185">Reference proteome</keyword>
<dbReference type="OrthoDB" id="9769565at2"/>
<evidence type="ECO:0000256" key="5">
    <source>
        <dbReference type="ARBA" id="ARBA00022827"/>
    </source>
</evidence>
<dbReference type="GO" id="GO:0071949">
    <property type="term" value="F:FAD binding"/>
    <property type="evidence" value="ECO:0007669"/>
    <property type="project" value="InterPro"/>
</dbReference>
<reference evidence="10 11" key="1">
    <citation type="submission" date="2019-03" db="EMBL/GenBank/DDBJ databases">
        <title>Genomic Encyclopedia of Type Strains, Phase IV (KMG-IV): sequencing the most valuable type-strain genomes for metagenomic binning, comparative biology and taxonomic classification.</title>
        <authorList>
            <person name="Goeker M."/>
        </authorList>
    </citation>
    <scope>NUCLEOTIDE SEQUENCE [LARGE SCALE GENOMIC DNA]</scope>
    <source>
        <strain evidence="10 11">DSM 25488</strain>
    </source>
</reference>